<reference evidence="1 2" key="1">
    <citation type="submission" date="2018-12" db="EMBL/GenBank/DDBJ databases">
        <authorList>
            <person name="Sun L."/>
            <person name="Chen Z."/>
        </authorList>
    </citation>
    <scope>NUCLEOTIDE SEQUENCE [LARGE SCALE GENOMIC DNA]</scope>
    <source>
        <strain evidence="1 2">3-5-3</strain>
    </source>
</reference>
<proteinExistence type="predicted"/>
<dbReference type="RefSeq" id="WP_127198618.1">
    <property type="nucleotide sequence ID" value="NZ_RZNX01000002.1"/>
</dbReference>
<accession>A0A3S1DZ39</accession>
<dbReference type="AlphaFoldDB" id="A0A3S1DZ39"/>
<organism evidence="1 2">
    <name type="scientific">Paenibacillus zeisoli</name>
    <dbReference type="NCBI Taxonomy" id="2496267"/>
    <lineage>
        <taxon>Bacteria</taxon>
        <taxon>Bacillati</taxon>
        <taxon>Bacillota</taxon>
        <taxon>Bacilli</taxon>
        <taxon>Bacillales</taxon>
        <taxon>Paenibacillaceae</taxon>
        <taxon>Paenibacillus</taxon>
    </lineage>
</organism>
<sequence>MLGDEELGQACFDPLIQRYKEEQTLGNDLTILFNQLTRGQQALFVFQTHYVHASESLTEFYWWSAYFLATGMRWTGLKSSLGYFGEDELLDILESTEKVLVETGHPRSLEQFDLSRDHLHQHPKLLASIEVLEERYQEVVPGVRKRIAAYIRSHPEEFIQLEEDTLTI</sequence>
<gene>
    <name evidence="1" type="ORF">EJP77_07605</name>
</gene>
<evidence type="ECO:0000313" key="2">
    <source>
        <dbReference type="Proteomes" id="UP000272464"/>
    </source>
</evidence>
<keyword evidence="2" id="KW-1185">Reference proteome</keyword>
<name>A0A3S1DZ39_9BACL</name>
<evidence type="ECO:0008006" key="3">
    <source>
        <dbReference type="Google" id="ProtNLM"/>
    </source>
</evidence>
<dbReference type="Proteomes" id="UP000272464">
    <property type="component" value="Unassembled WGS sequence"/>
</dbReference>
<evidence type="ECO:0000313" key="1">
    <source>
        <dbReference type="EMBL" id="RUT33504.1"/>
    </source>
</evidence>
<dbReference type="OrthoDB" id="2661274at2"/>
<protein>
    <recommendedName>
        <fullName evidence="3">DUF4375 domain-containing protein</fullName>
    </recommendedName>
</protein>
<dbReference type="EMBL" id="RZNX01000002">
    <property type="protein sequence ID" value="RUT33504.1"/>
    <property type="molecule type" value="Genomic_DNA"/>
</dbReference>
<comment type="caution">
    <text evidence="1">The sequence shown here is derived from an EMBL/GenBank/DDBJ whole genome shotgun (WGS) entry which is preliminary data.</text>
</comment>